<dbReference type="Pfam" id="PF11772">
    <property type="entry name" value="EpuA"/>
    <property type="match status" value="1"/>
</dbReference>
<proteinExistence type="predicted"/>
<evidence type="ECO:0000313" key="4">
    <source>
        <dbReference type="Proteomes" id="UP001597403"/>
    </source>
</evidence>
<keyword evidence="2" id="KW-1133">Transmembrane helix</keyword>
<keyword evidence="3" id="KW-0804">Transcription</keyword>
<name>A0ABW4V1B0_9BACL</name>
<keyword evidence="2" id="KW-0812">Transmembrane</keyword>
<feature type="transmembrane region" description="Helical" evidence="2">
    <location>
        <begin position="54"/>
        <end position="76"/>
    </location>
</feature>
<feature type="region of interest" description="Disordered" evidence="1">
    <location>
        <begin position="1"/>
        <end position="46"/>
    </location>
</feature>
<comment type="caution">
    <text evidence="3">The sequence shown here is derived from an EMBL/GenBank/DDBJ whole genome shotgun (WGS) entry which is preliminary data.</text>
</comment>
<feature type="compositionally biased region" description="Basic and acidic residues" evidence="1">
    <location>
        <begin position="29"/>
        <end position="40"/>
    </location>
</feature>
<sequence>MASRRAAVQEAAKAQRKATPNKKIVRKPAAPERKEPEKKPATPSSSAGIKTLRVLLVIVGFVVALLAGLTVGYAMIGKQNISDVLYPETWAHIFQLVFAP</sequence>
<reference evidence="4" key="1">
    <citation type="journal article" date="2019" name="Int. J. Syst. Evol. Microbiol.">
        <title>The Global Catalogue of Microorganisms (GCM) 10K type strain sequencing project: providing services to taxonomists for standard genome sequencing and annotation.</title>
        <authorList>
            <consortium name="The Broad Institute Genomics Platform"/>
            <consortium name="The Broad Institute Genome Sequencing Center for Infectious Disease"/>
            <person name="Wu L."/>
            <person name="Ma J."/>
        </authorList>
    </citation>
    <scope>NUCLEOTIDE SEQUENCE [LARGE SCALE GENOMIC DNA]</scope>
    <source>
        <strain evidence="4">CGMCC 1.15067</strain>
    </source>
</reference>
<dbReference type="RefSeq" id="WP_204826287.1">
    <property type="nucleotide sequence ID" value="NZ_JBHUGF010000011.1"/>
</dbReference>
<dbReference type="Proteomes" id="UP001597403">
    <property type="component" value="Unassembled WGS sequence"/>
</dbReference>
<dbReference type="InterPro" id="IPR024596">
    <property type="entry name" value="RNApol_su_b/EpuA"/>
</dbReference>
<keyword evidence="4" id="KW-1185">Reference proteome</keyword>
<evidence type="ECO:0000256" key="2">
    <source>
        <dbReference type="SAM" id="Phobius"/>
    </source>
</evidence>
<evidence type="ECO:0000313" key="3">
    <source>
        <dbReference type="EMBL" id="MFD1992610.1"/>
    </source>
</evidence>
<protein>
    <submittedName>
        <fullName evidence="3">DNA-directed RNA polymerase subunit beta</fullName>
    </submittedName>
</protein>
<dbReference type="GO" id="GO:0000428">
    <property type="term" value="C:DNA-directed RNA polymerase complex"/>
    <property type="evidence" value="ECO:0007669"/>
    <property type="project" value="UniProtKB-KW"/>
</dbReference>
<gene>
    <name evidence="3" type="ORF">ACFSGI_21765</name>
</gene>
<keyword evidence="2" id="KW-0472">Membrane</keyword>
<organism evidence="3 4">
    <name type="scientific">Paenibacillus nicotianae</name>
    <dbReference type="NCBI Taxonomy" id="1526551"/>
    <lineage>
        <taxon>Bacteria</taxon>
        <taxon>Bacillati</taxon>
        <taxon>Bacillota</taxon>
        <taxon>Bacilli</taxon>
        <taxon>Bacillales</taxon>
        <taxon>Paenibacillaceae</taxon>
        <taxon>Paenibacillus</taxon>
    </lineage>
</organism>
<keyword evidence="3" id="KW-0240">DNA-directed RNA polymerase</keyword>
<dbReference type="EMBL" id="JBHUGF010000011">
    <property type="protein sequence ID" value="MFD1992610.1"/>
    <property type="molecule type" value="Genomic_DNA"/>
</dbReference>
<evidence type="ECO:0000256" key="1">
    <source>
        <dbReference type="SAM" id="MobiDB-lite"/>
    </source>
</evidence>
<feature type="compositionally biased region" description="Basic residues" evidence="1">
    <location>
        <begin position="14"/>
        <end position="26"/>
    </location>
</feature>
<accession>A0ABW4V1B0</accession>